<keyword evidence="5 7" id="KW-1133">Transmembrane helix</keyword>
<feature type="transmembrane region" description="Helical" evidence="7">
    <location>
        <begin position="58"/>
        <end position="77"/>
    </location>
</feature>
<name>A0ABT7PLZ7_9BACT</name>
<dbReference type="RefSeq" id="WP_149494757.1">
    <property type="nucleotide sequence ID" value="NZ_CP141221.1"/>
</dbReference>
<feature type="transmembrane region" description="Helical" evidence="7">
    <location>
        <begin position="30"/>
        <end position="52"/>
    </location>
</feature>
<evidence type="ECO:0000256" key="5">
    <source>
        <dbReference type="ARBA" id="ARBA00022989"/>
    </source>
</evidence>
<dbReference type="PANTHER" id="PTHR33884:SF3">
    <property type="entry name" value="UPF0410 PROTEIN YMGE"/>
    <property type="match status" value="1"/>
</dbReference>
<dbReference type="Proteomes" id="UP001239462">
    <property type="component" value="Unassembled WGS sequence"/>
</dbReference>
<proteinExistence type="inferred from homology"/>
<organism evidence="8 9">
    <name type="scientific">Roseiconus lacunae</name>
    <dbReference type="NCBI Taxonomy" id="2605694"/>
    <lineage>
        <taxon>Bacteria</taxon>
        <taxon>Pseudomonadati</taxon>
        <taxon>Planctomycetota</taxon>
        <taxon>Planctomycetia</taxon>
        <taxon>Pirellulales</taxon>
        <taxon>Pirellulaceae</taxon>
        <taxon>Roseiconus</taxon>
    </lineage>
</organism>
<feature type="transmembrane region" description="Helical" evidence="7">
    <location>
        <begin position="6"/>
        <end position="23"/>
    </location>
</feature>
<evidence type="ECO:0000256" key="2">
    <source>
        <dbReference type="ARBA" id="ARBA00011006"/>
    </source>
</evidence>
<comment type="caution">
    <text evidence="8">The sequence shown here is derived from an EMBL/GenBank/DDBJ whole genome shotgun (WGS) entry which is preliminary data.</text>
</comment>
<evidence type="ECO:0000256" key="1">
    <source>
        <dbReference type="ARBA" id="ARBA00004651"/>
    </source>
</evidence>
<keyword evidence="6 7" id="KW-0472">Membrane</keyword>
<accession>A0ABT7PLZ7</accession>
<evidence type="ECO:0000256" key="4">
    <source>
        <dbReference type="ARBA" id="ARBA00022692"/>
    </source>
</evidence>
<dbReference type="Pfam" id="PF04226">
    <property type="entry name" value="Transgly_assoc"/>
    <property type="match status" value="1"/>
</dbReference>
<evidence type="ECO:0000256" key="6">
    <source>
        <dbReference type="ARBA" id="ARBA00023136"/>
    </source>
</evidence>
<protein>
    <submittedName>
        <fullName evidence="8">GlsB/YeaQ/YmgE family stress response membrane protein</fullName>
    </submittedName>
</protein>
<sequence length="86" mass="8972">MLIPIIGWMLFGLLIGAVARLLVPGPQPMGLLMTMLLGVAGSFTGGFVAYLIFGGTPFQAVGWIGSLIGAVALLLIAQRTSRRTTV</sequence>
<comment type="subcellular location">
    <subcellularLocation>
        <location evidence="1">Cell membrane</location>
        <topology evidence="1">Multi-pass membrane protein</topology>
    </subcellularLocation>
</comment>
<dbReference type="InterPro" id="IPR007341">
    <property type="entry name" value="Transgly_assoc"/>
</dbReference>
<evidence type="ECO:0000313" key="9">
    <source>
        <dbReference type="Proteomes" id="UP001239462"/>
    </source>
</evidence>
<evidence type="ECO:0000313" key="8">
    <source>
        <dbReference type="EMBL" id="MDM4017510.1"/>
    </source>
</evidence>
<keyword evidence="9" id="KW-1185">Reference proteome</keyword>
<evidence type="ECO:0000256" key="3">
    <source>
        <dbReference type="ARBA" id="ARBA00022475"/>
    </source>
</evidence>
<keyword evidence="4 7" id="KW-0812">Transmembrane</keyword>
<evidence type="ECO:0000256" key="7">
    <source>
        <dbReference type="SAM" id="Phobius"/>
    </source>
</evidence>
<dbReference type="PANTHER" id="PTHR33884">
    <property type="entry name" value="UPF0410 PROTEIN YMGE"/>
    <property type="match status" value="1"/>
</dbReference>
<reference evidence="8 9" key="1">
    <citation type="submission" date="2023-06" db="EMBL/GenBank/DDBJ databases">
        <title>Roseiconus lacunae JC819 isolated from Gulf of Mannar region, Tamil Nadu.</title>
        <authorList>
            <person name="Pk S."/>
            <person name="Ch S."/>
            <person name="Ch V.R."/>
        </authorList>
    </citation>
    <scope>NUCLEOTIDE SEQUENCE [LARGE SCALE GENOMIC DNA]</scope>
    <source>
        <strain evidence="8 9">JC819</strain>
    </source>
</reference>
<comment type="similarity">
    <text evidence="2">Belongs to the UPF0410 family.</text>
</comment>
<dbReference type="EMBL" id="JASZZN010000014">
    <property type="protein sequence ID" value="MDM4017510.1"/>
    <property type="molecule type" value="Genomic_DNA"/>
</dbReference>
<gene>
    <name evidence="8" type="ORF">QTN89_18825</name>
</gene>
<keyword evidence="3" id="KW-1003">Cell membrane</keyword>